<dbReference type="AlphaFoldDB" id="A0A380E5K5"/>
<dbReference type="Proteomes" id="UP000254502">
    <property type="component" value="Unassembled WGS sequence"/>
</dbReference>
<gene>
    <name evidence="1" type="ORF">NCTC5664_03906</name>
</gene>
<evidence type="ECO:0000313" key="2">
    <source>
        <dbReference type="Proteomes" id="UP000254502"/>
    </source>
</evidence>
<reference evidence="1 2" key="1">
    <citation type="submission" date="2018-06" db="EMBL/GenBank/DDBJ databases">
        <authorList>
            <consortium name="Pathogen Informatics"/>
            <person name="Doyle S."/>
        </authorList>
    </citation>
    <scope>NUCLEOTIDE SEQUENCE [LARGE SCALE GENOMIC DNA]</scope>
    <source>
        <strain evidence="1 2">NCTC5664</strain>
    </source>
</reference>
<evidence type="ECO:0000313" key="1">
    <source>
        <dbReference type="EMBL" id="SUK96156.1"/>
    </source>
</evidence>
<organism evidence="1 2">
    <name type="scientific">Staphylococcus aureus</name>
    <dbReference type="NCBI Taxonomy" id="1280"/>
    <lineage>
        <taxon>Bacteria</taxon>
        <taxon>Bacillati</taxon>
        <taxon>Bacillota</taxon>
        <taxon>Bacilli</taxon>
        <taxon>Bacillales</taxon>
        <taxon>Staphylococcaceae</taxon>
        <taxon>Staphylococcus</taxon>
    </lineage>
</organism>
<accession>A0A380E5K5</accession>
<sequence length="69" mass="7956">MGQFFTKNEDPWHQILNDLEITNSVDNFLRAISNKAEETKKRAFIIIDALNEGEVKNYGEIIFKALSII</sequence>
<dbReference type="EMBL" id="UHAQ01000004">
    <property type="protein sequence ID" value="SUK96156.1"/>
    <property type="molecule type" value="Genomic_DNA"/>
</dbReference>
<proteinExistence type="predicted"/>
<name>A0A380E5K5_STAAU</name>
<protein>
    <submittedName>
        <fullName evidence="1">[Genomic island nu Sa beta2]</fullName>
    </submittedName>
</protein>